<proteinExistence type="predicted"/>
<organism evidence="1 2">
    <name type="scientific">Stylosanthes scabra</name>
    <dbReference type="NCBI Taxonomy" id="79078"/>
    <lineage>
        <taxon>Eukaryota</taxon>
        <taxon>Viridiplantae</taxon>
        <taxon>Streptophyta</taxon>
        <taxon>Embryophyta</taxon>
        <taxon>Tracheophyta</taxon>
        <taxon>Spermatophyta</taxon>
        <taxon>Magnoliopsida</taxon>
        <taxon>eudicotyledons</taxon>
        <taxon>Gunneridae</taxon>
        <taxon>Pentapetalae</taxon>
        <taxon>rosids</taxon>
        <taxon>fabids</taxon>
        <taxon>Fabales</taxon>
        <taxon>Fabaceae</taxon>
        <taxon>Papilionoideae</taxon>
        <taxon>50 kb inversion clade</taxon>
        <taxon>dalbergioids sensu lato</taxon>
        <taxon>Dalbergieae</taxon>
        <taxon>Pterocarpus clade</taxon>
        <taxon>Stylosanthes</taxon>
    </lineage>
</organism>
<evidence type="ECO:0000313" key="2">
    <source>
        <dbReference type="Proteomes" id="UP001341840"/>
    </source>
</evidence>
<keyword evidence="2" id="KW-1185">Reference proteome</keyword>
<comment type="caution">
    <text evidence="1">The sequence shown here is derived from an EMBL/GenBank/DDBJ whole genome shotgun (WGS) entry which is preliminary data.</text>
</comment>
<gene>
    <name evidence="1" type="ORF">PIB30_028954</name>
</gene>
<protein>
    <submittedName>
        <fullName evidence="1">Uncharacterized protein</fullName>
    </submittedName>
</protein>
<name>A0ABU6TDA6_9FABA</name>
<reference evidence="1 2" key="1">
    <citation type="journal article" date="2023" name="Plants (Basel)">
        <title>Bridging the Gap: Combining Genomics and Transcriptomics Approaches to Understand Stylosanthes scabra, an Orphan Legume from the Brazilian Caatinga.</title>
        <authorList>
            <person name="Ferreira-Neto J.R.C."/>
            <person name="da Silva M.D."/>
            <person name="Binneck E."/>
            <person name="de Melo N.F."/>
            <person name="da Silva R.H."/>
            <person name="de Melo A.L.T.M."/>
            <person name="Pandolfi V."/>
            <person name="Bustamante F.O."/>
            <person name="Brasileiro-Vidal A.C."/>
            <person name="Benko-Iseppon A.M."/>
        </authorList>
    </citation>
    <scope>NUCLEOTIDE SEQUENCE [LARGE SCALE GENOMIC DNA]</scope>
    <source>
        <tissue evidence="1">Leaves</tissue>
    </source>
</reference>
<evidence type="ECO:0000313" key="1">
    <source>
        <dbReference type="EMBL" id="MED6145848.1"/>
    </source>
</evidence>
<sequence>MFWSSGKYERWSSSTSSGSVGLGFDNRPVNVCVFALLSDGLLKIGIRYRFKFGKLAKRSFRFFESSIYASSSLSLWLCGELGVVTVLKSSDIYQSSDVRNTSILIKDAEACLANIGEFEAAKSKSCLLLPFGLYSPCRFHYTNDDESAKEMAFAFSDNTQNTELNSFGSMKPDLLEPSHLGIQPERPSWPEREQILRLGFERRVKGVGIPFSIKDY</sequence>
<accession>A0ABU6TDA6</accession>
<dbReference type="Proteomes" id="UP001341840">
    <property type="component" value="Unassembled WGS sequence"/>
</dbReference>
<dbReference type="EMBL" id="JASCZI010090737">
    <property type="protein sequence ID" value="MED6145848.1"/>
    <property type="molecule type" value="Genomic_DNA"/>
</dbReference>